<evidence type="ECO:0000313" key="8">
    <source>
        <dbReference type="Proteomes" id="UP001569428"/>
    </source>
</evidence>
<feature type="domain" description="Transposase IS4-like" evidence="6">
    <location>
        <begin position="13"/>
        <end position="157"/>
    </location>
</feature>
<sequence>WNKNKKKEREPEMHQTKKGNQWHFGMKMPIGTDDTLGLIHSIDTTAANEHDITATGQLLHGEEKRVWGDSGYTGAEKREELKSKDVEWHIAEKPSRLRHRPGQNALRKVEKIKAQIRAKVEHPFRYIKNIFGYGKVRYRGLKKNTQRLCMLAGFTNLLIGKKYLPH</sequence>
<dbReference type="Pfam" id="PF01609">
    <property type="entry name" value="DDE_Tnp_1"/>
    <property type="match status" value="1"/>
</dbReference>
<dbReference type="PANTHER" id="PTHR35604">
    <property type="entry name" value="TRANSPOSASE INSH FOR INSERTION SEQUENCE ELEMENT IS5A-RELATED"/>
    <property type="match status" value="1"/>
</dbReference>
<proteinExistence type="inferred from homology"/>
<evidence type="ECO:0000256" key="3">
    <source>
        <dbReference type="ARBA" id="ARBA00023125"/>
    </source>
</evidence>
<dbReference type="EMBL" id="JBGMEK010000276">
    <property type="protein sequence ID" value="MFA0814127.1"/>
    <property type="molecule type" value="Genomic_DNA"/>
</dbReference>
<evidence type="ECO:0000256" key="1">
    <source>
        <dbReference type="ARBA" id="ARBA00010075"/>
    </source>
</evidence>
<keyword evidence="8" id="KW-1185">Reference proteome</keyword>
<dbReference type="InterPro" id="IPR002559">
    <property type="entry name" value="Transposase_11"/>
</dbReference>
<evidence type="ECO:0000256" key="4">
    <source>
        <dbReference type="ARBA" id="ARBA00023172"/>
    </source>
</evidence>
<keyword evidence="2" id="KW-0815">Transposition</keyword>
<feature type="non-terminal residue" evidence="7">
    <location>
        <position position="1"/>
    </location>
</feature>
<gene>
    <name evidence="7" type="ORF">ACCI49_24995</name>
</gene>
<evidence type="ECO:0000256" key="2">
    <source>
        <dbReference type="ARBA" id="ARBA00022578"/>
    </source>
</evidence>
<feature type="region of interest" description="Disordered" evidence="5">
    <location>
        <begin position="1"/>
        <end position="25"/>
    </location>
</feature>
<name>A0ABV4P7Z5_9GAMM</name>
<dbReference type="InterPro" id="IPR047959">
    <property type="entry name" value="Transpos_IS5"/>
</dbReference>
<evidence type="ECO:0000313" key="7">
    <source>
        <dbReference type="EMBL" id="MFA0814127.1"/>
    </source>
</evidence>
<protein>
    <submittedName>
        <fullName evidence="7">IS5 family transposase</fullName>
    </submittedName>
</protein>
<reference evidence="7 8" key="1">
    <citation type="submission" date="2024-08" db="EMBL/GenBank/DDBJ databases">
        <authorList>
            <person name="Ishaq N."/>
        </authorList>
    </citation>
    <scope>NUCLEOTIDE SEQUENCE [LARGE SCALE GENOMIC DNA]</scope>
    <source>
        <strain evidence="7 8">DSM 18651</strain>
    </source>
</reference>
<dbReference type="Proteomes" id="UP001569428">
    <property type="component" value="Unassembled WGS sequence"/>
</dbReference>
<keyword evidence="4" id="KW-0233">DNA recombination</keyword>
<comment type="similarity">
    <text evidence="1">Belongs to the transposase 11 family.</text>
</comment>
<keyword evidence="3" id="KW-0238">DNA-binding</keyword>
<evidence type="ECO:0000256" key="5">
    <source>
        <dbReference type="SAM" id="MobiDB-lite"/>
    </source>
</evidence>
<organism evidence="7 8">
    <name type="scientific">Microbulbifer epialgicus</name>
    <dbReference type="NCBI Taxonomy" id="393907"/>
    <lineage>
        <taxon>Bacteria</taxon>
        <taxon>Pseudomonadati</taxon>
        <taxon>Pseudomonadota</taxon>
        <taxon>Gammaproteobacteria</taxon>
        <taxon>Cellvibrionales</taxon>
        <taxon>Microbulbiferaceae</taxon>
        <taxon>Microbulbifer</taxon>
    </lineage>
</organism>
<dbReference type="NCBIfam" id="NF033581">
    <property type="entry name" value="transpos_IS5_4"/>
    <property type="match status" value="1"/>
</dbReference>
<evidence type="ECO:0000259" key="6">
    <source>
        <dbReference type="Pfam" id="PF01609"/>
    </source>
</evidence>
<comment type="caution">
    <text evidence="7">The sequence shown here is derived from an EMBL/GenBank/DDBJ whole genome shotgun (WGS) entry which is preliminary data.</text>
</comment>
<accession>A0ABV4P7Z5</accession>
<dbReference type="PANTHER" id="PTHR35604:SF2">
    <property type="entry name" value="TRANSPOSASE INSH FOR INSERTION SEQUENCE ELEMENT IS5A-RELATED"/>
    <property type="match status" value="1"/>
</dbReference>
<dbReference type="RefSeq" id="WP_371841967.1">
    <property type="nucleotide sequence ID" value="NZ_JBGMEK010000276.1"/>
</dbReference>